<proteinExistence type="predicted"/>
<organism evidence="1 2">
    <name type="scientific">Mariniflexile fucanivorans</name>
    <dbReference type="NCBI Taxonomy" id="264023"/>
    <lineage>
        <taxon>Bacteria</taxon>
        <taxon>Pseudomonadati</taxon>
        <taxon>Bacteroidota</taxon>
        <taxon>Flavobacteriia</taxon>
        <taxon>Flavobacteriales</taxon>
        <taxon>Flavobacteriaceae</taxon>
        <taxon>Mariniflexile</taxon>
    </lineage>
</organism>
<protein>
    <submittedName>
        <fullName evidence="1">Uncharacterized protein</fullName>
    </submittedName>
</protein>
<keyword evidence="2" id="KW-1185">Reference proteome</keyword>
<accession>A0A4R1RNF4</accession>
<reference evidence="1 2" key="1">
    <citation type="submission" date="2019-03" db="EMBL/GenBank/DDBJ databases">
        <title>Genomic Encyclopedia of Type Strains, Phase IV (KMG-IV): sequencing the most valuable type-strain genomes for metagenomic binning, comparative biology and taxonomic classification.</title>
        <authorList>
            <person name="Goeker M."/>
        </authorList>
    </citation>
    <scope>NUCLEOTIDE SEQUENCE [LARGE SCALE GENOMIC DNA]</scope>
    <source>
        <strain evidence="1 2">DSM 18792</strain>
    </source>
</reference>
<dbReference type="AlphaFoldDB" id="A0A4R1RNF4"/>
<dbReference type="Proteomes" id="UP000295455">
    <property type="component" value="Unassembled WGS sequence"/>
</dbReference>
<dbReference type="EMBL" id="SLUP01000002">
    <property type="protein sequence ID" value="TCL67843.1"/>
    <property type="molecule type" value="Genomic_DNA"/>
</dbReference>
<gene>
    <name evidence="1" type="ORF">EV196_102406</name>
</gene>
<comment type="caution">
    <text evidence="1">The sequence shown here is derived from an EMBL/GenBank/DDBJ whole genome shotgun (WGS) entry which is preliminary data.</text>
</comment>
<evidence type="ECO:0000313" key="1">
    <source>
        <dbReference type="EMBL" id="TCL67843.1"/>
    </source>
</evidence>
<name>A0A4R1RNF4_9FLAO</name>
<evidence type="ECO:0000313" key="2">
    <source>
        <dbReference type="Proteomes" id="UP000295455"/>
    </source>
</evidence>
<sequence>MRTFVYIYCIIKSYRDKTLSINNPEVGGLCPLSLQGIKFSNQAVSHRFFMLKTKGNPLKVHSEIVSEAESMGYPEFLSHLKPIVHKERNF</sequence>